<evidence type="ECO:0000313" key="2">
    <source>
        <dbReference type="Proteomes" id="UP000623687"/>
    </source>
</evidence>
<reference evidence="1" key="1">
    <citation type="submission" date="2019-07" db="EMBL/GenBank/DDBJ databases">
        <authorList>
            <person name="Palmer J.M."/>
        </authorList>
    </citation>
    <scope>NUCLEOTIDE SEQUENCE</scope>
    <source>
        <strain evidence="1">PC9</strain>
    </source>
</reference>
<comment type="caution">
    <text evidence="1">The sequence shown here is derived from an EMBL/GenBank/DDBJ whole genome shotgun (WGS) entry which is preliminary data.</text>
</comment>
<evidence type="ECO:0000313" key="1">
    <source>
        <dbReference type="EMBL" id="KAF7419197.1"/>
    </source>
</evidence>
<dbReference type="OrthoDB" id="3070206at2759"/>
<gene>
    <name evidence="1" type="ORF">PC9H_001783</name>
</gene>
<dbReference type="RefSeq" id="XP_036626051.1">
    <property type="nucleotide sequence ID" value="XM_036771430.1"/>
</dbReference>
<keyword evidence="2" id="KW-1185">Reference proteome</keyword>
<organism evidence="1 2">
    <name type="scientific">Pleurotus ostreatus</name>
    <name type="common">Oyster mushroom</name>
    <name type="synonym">White-rot fungus</name>
    <dbReference type="NCBI Taxonomy" id="5322"/>
    <lineage>
        <taxon>Eukaryota</taxon>
        <taxon>Fungi</taxon>
        <taxon>Dikarya</taxon>
        <taxon>Basidiomycota</taxon>
        <taxon>Agaricomycotina</taxon>
        <taxon>Agaricomycetes</taxon>
        <taxon>Agaricomycetidae</taxon>
        <taxon>Agaricales</taxon>
        <taxon>Pleurotineae</taxon>
        <taxon>Pleurotaceae</taxon>
        <taxon>Pleurotus</taxon>
    </lineage>
</organism>
<proteinExistence type="predicted"/>
<dbReference type="EMBL" id="JACETU010000010">
    <property type="protein sequence ID" value="KAF7419197.1"/>
    <property type="molecule type" value="Genomic_DNA"/>
</dbReference>
<name>A0A8H7DMH9_PLEOS</name>
<dbReference type="Proteomes" id="UP000623687">
    <property type="component" value="Unassembled WGS sequence"/>
</dbReference>
<protein>
    <submittedName>
        <fullName evidence="1">Uncharacterized protein</fullName>
    </submittedName>
</protein>
<dbReference type="AlphaFoldDB" id="A0A8H7DMH9"/>
<accession>A0A8H7DMH9</accession>
<sequence>MSMDALRLEDLYITDPNQRRYWYTFFSEQTDSAEARLLAWSSVTGLERGELDVSNKSCPISRSVILRGEMILSLQRAEWAMFPDEETIKVLGANLLKNGERATDDRLNWETIFPIQPEYTYTLYFNPDVINIQSVRGPCKSGETLITSSVHPALTLASITRFTLARLRKKNLSKICSAVLESNKIYLTTLLRRSFIEQDMTLHRPVPSDIMDDVEYGTPEKPTRCHLTY</sequence>
<dbReference type="GeneID" id="59371624"/>
<dbReference type="VEuPathDB" id="FungiDB:PC9H_001783"/>